<feature type="chain" id="PRO_5041221916" evidence="2">
    <location>
        <begin position="24"/>
        <end position="210"/>
    </location>
</feature>
<accession>A0AA38NLX1</accession>
<evidence type="ECO:0000256" key="2">
    <source>
        <dbReference type="SAM" id="SignalP"/>
    </source>
</evidence>
<name>A0AA38NLX1_9AGAR</name>
<protein>
    <submittedName>
        <fullName evidence="3">Uncharacterized protein</fullName>
    </submittedName>
</protein>
<reference evidence="3" key="1">
    <citation type="submission" date="2022-08" db="EMBL/GenBank/DDBJ databases">
        <authorList>
            <consortium name="DOE Joint Genome Institute"/>
            <person name="Min B."/>
            <person name="Riley R."/>
            <person name="Sierra-Patev S."/>
            <person name="Naranjo-Ortiz M."/>
            <person name="Looney B."/>
            <person name="Konkel Z."/>
            <person name="Slot J.C."/>
            <person name="Sakamoto Y."/>
            <person name="Steenwyk J.L."/>
            <person name="Rokas A."/>
            <person name="Carro J."/>
            <person name="Camarero S."/>
            <person name="Ferreira P."/>
            <person name="Molpeceres G."/>
            <person name="Ruiz-Duenas F.J."/>
            <person name="Serrano A."/>
            <person name="Henrissat B."/>
            <person name="Drula E."/>
            <person name="Hughes K.W."/>
            <person name="Mata J.L."/>
            <person name="Ishikawa N.K."/>
            <person name="Vargas-Isla R."/>
            <person name="Ushijima S."/>
            <person name="Smith C.A."/>
            <person name="Ahrendt S."/>
            <person name="Andreopoulos W."/>
            <person name="He G."/>
            <person name="Labutti K."/>
            <person name="Lipzen A."/>
            <person name="Ng V."/>
            <person name="Sandor L."/>
            <person name="Barry K."/>
            <person name="Martinez A.T."/>
            <person name="Xiao Y."/>
            <person name="Gibbons J.G."/>
            <person name="Terashima K."/>
            <person name="Hibbett D.S."/>
            <person name="Grigoriev I.V."/>
        </authorList>
    </citation>
    <scope>NUCLEOTIDE SEQUENCE</scope>
    <source>
        <strain evidence="3">TFB10291</strain>
    </source>
</reference>
<proteinExistence type="predicted"/>
<feature type="signal peptide" evidence="2">
    <location>
        <begin position="1"/>
        <end position="23"/>
    </location>
</feature>
<keyword evidence="4" id="KW-1185">Reference proteome</keyword>
<comment type="caution">
    <text evidence="3">The sequence shown here is derived from an EMBL/GenBank/DDBJ whole genome shotgun (WGS) entry which is preliminary data.</text>
</comment>
<evidence type="ECO:0000313" key="4">
    <source>
        <dbReference type="Proteomes" id="UP001163798"/>
    </source>
</evidence>
<dbReference type="EMBL" id="MU793352">
    <property type="protein sequence ID" value="KAJ3785119.1"/>
    <property type="molecule type" value="Genomic_DNA"/>
</dbReference>
<feature type="region of interest" description="Disordered" evidence="1">
    <location>
        <begin position="29"/>
        <end position="57"/>
    </location>
</feature>
<evidence type="ECO:0000256" key="1">
    <source>
        <dbReference type="SAM" id="MobiDB-lite"/>
    </source>
</evidence>
<evidence type="ECO:0000313" key="3">
    <source>
        <dbReference type="EMBL" id="KAJ3785119.1"/>
    </source>
</evidence>
<gene>
    <name evidence="3" type="ORF">GGU10DRAFT_355717</name>
</gene>
<sequence length="210" mass="23815">MRFNAFKLIWAYLVLQLVSAVYAAPRFDPRAPGDEASSSKRKGPEDDGSSPAKRIKFENPSVKEELPVRVKQESLSPDIVENRPRVVVSYITTGRLRGPQRLRVALGQDDRGLIEKLVQKTAREKWGWSEVQVESLQFDYPQEGPQFWGTMVNRFFFKGPFQDCGANEEIGCLGEIYGFGASIGYVYKRTGRNGDQRGDLLHTLTTLNRR</sequence>
<dbReference type="Proteomes" id="UP001163798">
    <property type="component" value="Unassembled WGS sequence"/>
</dbReference>
<dbReference type="AlphaFoldDB" id="A0AA38NLX1"/>
<keyword evidence="2" id="KW-0732">Signal</keyword>
<organism evidence="3 4">
    <name type="scientific">Lentinula aff. detonsa</name>
    <dbReference type="NCBI Taxonomy" id="2804958"/>
    <lineage>
        <taxon>Eukaryota</taxon>
        <taxon>Fungi</taxon>
        <taxon>Dikarya</taxon>
        <taxon>Basidiomycota</taxon>
        <taxon>Agaricomycotina</taxon>
        <taxon>Agaricomycetes</taxon>
        <taxon>Agaricomycetidae</taxon>
        <taxon>Agaricales</taxon>
        <taxon>Marasmiineae</taxon>
        <taxon>Omphalotaceae</taxon>
        <taxon>Lentinula</taxon>
    </lineage>
</organism>